<feature type="compositionally biased region" description="Polar residues" evidence="1">
    <location>
        <begin position="47"/>
        <end position="56"/>
    </location>
</feature>
<evidence type="ECO:0000313" key="3">
    <source>
        <dbReference type="Proteomes" id="UP001589753"/>
    </source>
</evidence>
<dbReference type="Proteomes" id="UP001589753">
    <property type="component" value="Unassembled WGS sequence"/>
</dbReference>
<gene>
    <name evidence="2" type="ORF">ACFFUA_00775</name>
</gene>
<protein>
    <submittedName>
        <fullName evidence="2">Uncharacterized protein</fullName>
    </submittedName>
</protein>
<evidence type="ECO:0000313" key="2">
    <source>
        <dbReference type="EMBL" id="MFB9346006.1"/>
    </source>
</evidence>
<feature type="region of interest" description="Disordered" evidence="1">
    <location>
        <begin position="34"/>
        <end position="56"/>
    </location>
</feature>
<dbReference type="RefSeq" id="WP_380954008.1">
    <property type="nucleotide sequence ID" value="NZ_JBHMDI010000001.1"/>
</dbReference>
<sequence length="56" mass="6031">MHGSAFLRLSDLTDEQTCGFLNQVIRAARDTDTGTLLPEGPVVASHQPFSTERTAA</sequence>
<comment type="caution">
    <text evidence="2">The sequence shown here is derived from an EMBL/GenBank/DDBJ whole genome shotgun (WGS) entry which is preliminary data.</text>
</comment>
<reference evidence="2 3" key="1">
    <citation type="submission" date="2024-09" db="EMBL/GenBank/DDBJ databases">
        <authorList>
            <person name="Sun Q."/>
            <person name="Mori K."/>
        </authorList>
    </citation>
    <scope>NUCLEOTIDE SEQUENCE [LARGE SCALE GENOMIC DNA]</scope>
    <source>
        <strain evidence="2 3">JCM 9767</strain>
    </source>
</reference>
<organism evidence="2 3">
    <name type="scientific">Streptomyces heliomycini</name>
    <dbReference type="NCBI Taxonomy" id="284032"/>
    <lineage>
        <taxon>Bacteria</taxon>
        <taxon>Bacillati</taxon>
        <taxon>Actinomycetota</taxon>
        <taxon>Actinomycetes</taxon>
        <taxon>Kitasatosporales</taxon>
        <taxon>Streptomycetaceae</taxon>
        <taxon>Streptomyces</taxon>
    </lineage>
</organism>
<proteinExistence type="predicted"/>
<dbReference type="EMBL" id="JBHMDI010000001">
    <property type="protein sequence ID" value="MFB9346006.1"/>
    <property type="molecule type" value="Genomic_DNA"/>
</dbReference>
<keyword evidence="3" id="KW-1185">Reference proteome</keyword>
<accession>A0ABV5L1G6</accession>
<name>A0ABV5L1G6_9ACTN</name>
<evidence type="ECO:0000256" key="1">
    <source>
        <dbReference type="SAM" id="MobiDB-lite"/>
    </source>
</evidence>